<gene>
    <name evidence="7" type="ORF">KIPB_001744</name>
</gene>
<dbReference type="InterPro" id="IPR008271">
    <property type="entry name" value="Ser/Thr_kinase_AS"/>
</dbReference>
<dbReference type="Gene3D" id="1.20.930.20">
    <property type="entry name" value="Adaptor protein Cbl, N-terminal domain"/>
    <property type="match status" value="1"/>
</dbReference>
<reference evidence="7 8" key="1">
    <citation type="journal article" date="2018" name="PLoS ONE">
        <title>The draft genome of Kipferlia bialata reveals reductive genome evolution in fornicate parasites.</title>
        <authorList>
            <person name="Tanifuji G."/>
            <person name="Takabayashi S."/>
            <person name="Kume K."/>
            <person name="Takagi M."/>
            <person name="Nakayama T."/>
            <person name="Kamikawa R."/>
            <person name="Inagaki Y."/>
            <person name="Hashimoto T."/>
        </authorList>
    </citation>
    <scope>NUCLEOTIDE SEQUENCE [LARGE SCALE GENOMIC DNA]</scope>
    <source>
        <strain evidence="7">NY0173</strain>
    </source>
</reference>
<evidence type="ECO:0000313" key="8">
    <source>
        <dbReference type="Proteomes" id="UP000265618"/>
    </source>
</evidence>
<dbReference type="SMART" id="SM00220">
    <property type="entry name" value="S_TKc"/>
    <property type="match status" value="1"/>
</dbReference>
<name>A0A9K3CR78_9EUKA</name>
<dbReference type="GO" id="GO:0005524">
    <property type="term" value="F:ATP binding"/>
    <property type="evidence" value="ECO:0007669"/>
    <property type="project" value="UniProtKB-UniRule"/>
</dbReference>
<evidence type="ECO:0000256" key="4">
    <source>
        <dbReference type="SAM" id="MobiDB-lite"/>
    </source>
</evidence>
<dbReference type="InterPro" id="IPR059179">
    <property type="entry name" value="MLKL-like_MCAfunc"/>
</dbReference>
<dbReference type="PROSITE" id="PS00108">
    <property type="entry name" value="PROTEIN_KINASE_ST"/>
    <property type="match status" value="1"/>
</dbReference>
<organism evidence="7 8">
    <name type="scientific">Kipferlia bialata</name>
    <dbReference type="NCBI Taxonomy" id="797122"/>
    <lineage>
        <taxon>Eukaryota</taxon>
        <taxon>Metamonada</taxon>
        <taxon>Carpediemonas-like organisms</taxon>
        <taxon>Kipferlia</taxon>
    </lineage>
</organism>
<dbReference type="InterPro" id="IPR054000">
    <property type="entry name" value="MLKL_N"/>
</dbReference>
<dbReference type="Gene3D" id="2.60.40.10">
    <property type="entry name" value="Immunoglobulins"/>
    <property type="match status" value="2"/>
</dbReference>
<dbReference type="CDD" id="cd21037">
    <property type="entry name" value="MLKL_NTD"/>
    <property type="match status" value="1"/>
</dbReference>
<evidence type="ECO:0000256" key="5">
    <source>
        <dbReference type="SAM" id="Phobius"/>
    </source>
</evidence>
<evidence type="ECO:0000256" key="3">
    <source>
        <dbReference type="PROSITE-ProRule" id="PRU10141"/>
    </source>
</evidence>
<accession>A0A9K3CR78</accession>
<feature type="binding site" evidence="3">
    <location>
        <position position="1929"/>
    </location>
    <ligand>
        <name>ATP</name>
        <dbReference type="ChEBI" id="CHEBI:30616"/>
    </ligand>
</feature>
<evidence type="ECO:0000256" key="2">
    <source>
        <dbReference type="ARBA" id="ARBA00022840"/>
    </source>
</evidence>
<dbReference type="PANTHER" id="PTHR44329">
    <property type="entry name" value="SERINE/THREONINE-PROTEIN KINASE TNNI3K-RELATED"/>
    <property type="match status" value="1"/>
</dbReference>
<comment type="caution">
    <text evidence="7">The sequence shown here is derived from an EMBL/GenBank/DDBJ whole genome shotgun (WGS) entry which is preliminary data.</text>
</comment>
<dbReference type="PROSITE" id="PS50011">
    <property type="entry name" value="PROTEIN_KINASE_DOM"/>
    <property type="match status" value="1"/>
</dbReference>
<keyword evidence="5" id="KW-1133">Transmembrane helix</keyword>
<feature type="region of interest" description="Disordered" evidence="4">
    <location>
        <begin position="1614"/>
        <end position="1650"/>
    </location>
</feature>
<dbReference type="OrthoDB" id="193416at2759"/>
<keyword evidence="5" id="KW-0472">Membrane</keyword>
<feature type="domain" description="Protein kinase" evidence="6">
    <location>
        <begin position="1902"/>
        <end position="2116"/>
    </location>
</feature>
<dbReference type="InterPro" id="IPR036537">
    <property type="entry name" value="Adaptor_Cbl_N_dom_sf"/>
</dbReference>
<feature type="non-terminal residue" evidence="7">
    <location>
        <position position="1"/>
    </location>
</feature>
<keyword evidence="1 3" id="KW-0547">Nucleotide-binding</keyword>
<dbReference type="Pfam" id="PF00069">
    <property type="entry name" value="Pkinase"/>
    <property type="match status" value="1"/>
</dbReference>
<dbReference type="GO" id="GO:0004674">
    <property type="term" value="F:protein serine/threonine kinase activity"/>
    <property type="evidence" value="ECO:0007669"/>
    <property type="project" value="TreeGrafter"/>
</dbReference>
<dbReference type="PROSITE" id="PS00107">
    <property type="entry name" value="PROTEIN_KINASE_ATP"/>
    <property type="match status" value="1"/>
</dbReference>
<dbReference type="InterPro" id="IPR051681">
    <property type="entry name" value="Ser/Thr_Kinases-Pseudokinases"/>
</dbReference>
<proteinExistence type="predicted"/>
<dbReference type="InterPro" id="IPR013783">
    <property type="entry name" value="Ig-like_fold"/>
</dbReference>
<sequence>MDTYIMNTAYLGVRVKERRETLEVSVDGETTWVTCTIVSSGDPYTCTVTYTGADTTCTVSARYSSASIEGTSLSAVDPTSSFTVDANPDAAYGCSVDASRVTVYLSLTGTNGQIGNDGRSVYVYMTDGSSDTVAASYNTDVSSWVAALAYNSCVTGGDLSVSMQTETGATLTSTITVVGLAASVTSPSTLYVGEETDLVIQVQDVYGAEMTGEELKVSVDNETTWVTCTYVSTPAPGYYSCTVTYTETETATSTCTVYATYGGYEITPTGISVLTPTTSFSISANSVGPYACGVPSTLDVYVTLSGDDGIIGNDGRTVKIFMTDDTVSAASDLWYSTDASSYVATLPYSDCTDGGTLSVTLETETGAYLTSSITVVGKPDPDSTSVDVNPINAIAGTAITQSVVLYDSASSAAGTQYALYSTVTLDGTDTNTECSVSDDVGGTYLCQMTFYSDEQTAYTLYVDYTSHTTTVYTGTVSVGAGAADVGYTQTYYNDNYGGYVDTSPEYVTVDNEFYLGVGLSDAYGNQLTESDSASISVSGTYKGSAADTQFDCTWSDTHFAFASTALQETMTGEYEVVFMVDGTALTLKVAVYNGVPVAESSSVSPLTGVAGEDVQLSVSAFDASNNGCDSMELRMAWTTKDEGAYTETGTSGVFGYEMTCPTVAQDYQLVASYTYEDADFDESTDLEYTFTVTPGAASAISLSSSTSALVSGEQATLTVYVTDQYGNAVGGEELEVSVDDETNYNDCTYDSNSSPVSYMCTVTYSGDKNVIALYSQYDDMTLPSVNVAVSGGTPDSGMSSITPLTGVYGKTLSYTVLLKTVDSLEILNTPTAHSVSMSILSTDTSGTDCVYSDTALGWVCTVTFGAYDASNPTAQSLYVYVDGGLLLSGAIDMYNTSPSSTHTLVSPSKCTVGEDTLFYVKLYNENGDNVGDASSFTVTGNVEGTTATFTYDSVTSAYTATIAGPSSAGGTTLEVTVADYFTYSHSLAVVEAVVLTGESVDAPTSVVQGDGYGDALSVHDEYMLVGAPTSTVSAFTNAGAAYLMNTETGSLDVVLELPEAVNASENEYLGYSVCLLETIGFIGAPGTDSVYVISRPDDDSTDWQHKNTLYGTYMTAFGKALSCTETDSEGVSRLIVGAPDAESNVGSVSLYECESVTGACTLDKTYTPTTSEVDLHFGTVVDISTDSAVVGCEGNKTYIFRRSTSLLTWSLEATLDIGGGSAAISQSDAASVAFVADTASGSSVFNVYGRGDAGWSVIQSVTTGSDTSSGIASVAKGSTFNLSLFVKNSVLAVTDAAAAVVSVFSSVAESIEDMIFVAETTVSTGDSGFGSGVTMDEDGGLIIASTSSVGPNTLVSFSLDAPSYVVVSPSEFRQGETTSASLVVWSTISEPYLTYLNSMYIEYGTGGGQSSPAFNTADGSYAVTFTAPTDVGSGTVVCTYLDDDSVSQTINASVLVIAGRPDAAQTVVSLPEGVTQVNTKTDYEISIVLKSANGDINYETDTEVWINVQTTEGYSSTIASSEYAACTLNGITGVYTGTITTPDDAGDLTLSVSVGWDGSTDSVGEVVFATVTTTSVATGIEAYMTYILAGAVGLVFLCIFVSCVRCCSRRKAKNKGKKGDKRGEPIMATAGAGSIGGLRPPSPGDGEASSIMDDYHSPLSMTGTPLSEGKIMVANAAAMVGENVPDGVLVAGGAMLAASPLNAALEGISNGAASAVQGVGASLGSIGLSSSGSSSSVMTTLGDALSSIGGVEVFGVCFAILAKAAQMMRTMKETQEQAALILRRMVSLKSPLEQLAHALADSSSMAAEKLQPGLESVKHIAEVLQDCDKEVTAYFIDTSNMKKFIMSTKFEREFGELMSRLDSSVADLTLALQVLSALALSSFTGEFTNFKGRKDVVSMRELKLKRVLGEGAFGQVWLVKWRSDHYAVKLFKRNSMSREQLRGVLQEYEQSHELFSRFIVPVQFLVVSPDSVGFMMLYMRGGSLEDAIHNPKEGRSMSWSRKLSLAYQVARGCEYLYSCDPPVEHRDLKPANIMLNKEGTMSRISDFGLSKAHDAFKTSTSTTFAGTPIYSAPELFELSYRFTQKADVWSYGAILWELITGMKPLLNQSFAMIPAL</sequence>
<dbReference type="GO" id="GO:0007166">
    <property type="term" value="P:cell surface receptor signaling pathway"/>
    <property type="evidence" value="ECO:0007669"/>
    <property type="project" value="InterPro"/>
</dbReference>
<dbReference type="Pfam" id="PF22215">
    <property type="entry name" value="MLKL_N"/>
    <property type="match status" value="1"/>
</dbReference>
<dbReference type="SUPFAM" id="SSF56112">
    <property type="entry name" value="Protein kinase-like (PK-like)"/>
    <property type="match status" value="1"/>
</dbReference>
<dbReference type="InterPro" id="IPR011009">
    <property type="entry name" value="Kinase-like_dom_sf"/>
</dbReference>
<evidence type="ECO:0000256" key="1">
    <source>
        <dbReference type="ARBA" id="ARBA00022741"/>
    </source>
</evidence>
<keyword evidence="2 3" id="KW-0067">ATP-binding</keyword>
<evidence type="ECO:0000313" key="7">
    <source>
        <dbReference type="EMBL" id="GIQ80873.1"/>
    </source>
</evidence>
<dbReference type="PANTHER" id="PTHR44329:SF214">
    <property type="entry name" value="PROTEIN KINASE DOMAIN-CONTAINING PROTEIN"/>
    <property type="match status" value="1"/>
</dbReference>
<protein>
    <recommendedName>
        <fullName evidence="6">Protein kinase domain-containing protein</fullName>
    </recommendedName>
</protein>
<keyword evidence="8" id="KW-1185">Reference proteome</keyword>
<keyword evidence="5" id="KW-0812">Transmembrane</keyword>
<dbReference type="InterPro" id="IPR000719">
    <property type="entry name" value="Prot_kinase_dom"/>
</dbReference>
<evidence type="ECO:0000259" key="6">
    <source>
        <dbReference type="PROSITE" id="PS50011"/>
    </source>
</evidence>
<dbReference type="EMBL" id="BDIP01000259">
    <property type="protein sequence ID" value="GIQ80873.1"/>
    <property type="molecule type" value="Genomic_DNA"/>
</dbReference>
<dbReference type="Gene3D" id="1.10.510.10">
    <property type="entry name" value="Transferase(Phosphotransferase) domain 1"/>
    <property type="match status" value="1"/>
</dbReference>
<feature type="transmembrane region" description="Helical" evidence="5">
    <location>
        <begin position="1583"/>
        <end position="1607"/>
    </location>
</feature>
<dbReference type="Proteomes" id="UP000265618">
    <property type="component" value="Unassembled WGS sequence"/>
</dbReference>
<dbReference type="InterPro" id="IPR017441">
    <property type="entry name" value="Protein_kinase_ATP_BS"/>
</dbReference>